<proteinExistence type="predicted"/>
<reference evidence="1" key="1">
    <citation type="submission" date="2015-12" db="EMBL/GenBank/DDBJ databases">
        <title>Gene expression during late stages of embryo sac development: a critical building block for successful pollen-pistil interactions.</title>
        <authorList>
            <person name="Liu Y."/>
            <person name="Joly V."/>
            <person name="Sabar M."/>
            <person name="Matton D.P."/>
        </authorList>
    </citation>
    <scope>NUCLEOTIDE SEQUENCE</scope>
</reference>
<evidence type="ECO:0000313" key="1">
    <source>
        <dbReference type="EMBL" id="JAP30872.1"/>
    </source>
</evidence>
<protein>
    <submittedName>
        <fullName evidence="1">Putative ovule protein</fullName>
    </submittedName>
</protein>
<accession>A0A0V0IEC5</accession>
<feature type="non-terminal residue" evidence="1">
    <location>
        <position position="1"/>
    </location>
</feature>
<name>A0A0V0IEC5_SOLCH</name>
<organism evidence="1">
    <name type="scientific">Solanum chacoense</name>
    <name type="common">Chaco potato</name>
    <dbReference type="NCBI Taxonomy" id="4108"/>
    <lineage>
        <taxon>Eukaryota</taxon>
        <taxon>Viridiplantae</taxon>
        <taxon>Streptophyta</taxon>
        <taxon>Embryophyta</taxon>
        <taxon>Tracheophyta</taxon>
        <taxon>Spermatophyta</taxon>
        <taxon>Magnoliopsida</taxon>
        <taxon>eudicotyledons</taxon>
        <taxon>Gunneridae</taxon>
        <taxon>Pentapetalae</taxon>
        <taxon>asterids</taxon>
        <taxon>lamiids</taxon>
        <taxon>Solanales</taxon>
        <taxon>Solanaceae</taxon>
        <taxon>Solanoideae</taxon>
        <taxon>Solaneae</taxon>
        <taxon>Solanum</taxon>
    </lineage>
</organism>
<sequence length="111" mass="12692">ITSLQCQVCSLLFSKKTGATELTCQCVIHNIIPVCPRFFLYVDFQLFSYIFVRETGFNTIFDKMFFLWVQTSSDFCNVAHFVFPNCVVKCLHSLREGGVVVCVLEQSLIMS</sequence>
<dbReference type="EMBL" id="GEDG01007626">
    <property type="protein sequence ID" value="JAP30872.1"/>
    <property type="molecule type" value="Transcribed_RNA"/>
</dbReference>
<dbReference type="AlphaFoldDB" id="A0A0V0IEC5"/>